<accession>A0A1H3Y8R4</accession>
<keyword evidence="8" id="KW-1185">Reference proteome</keyword>
<dbReference type="InterPro" id="IPR008972">
    <property type="entry name" value="Cupredoxin"/>
</dbReference>
<name>A0A1H3Y8R4_BIZPA</name>
<gene>
    <name evidence="7" type="ORF">SAMN04487990_10694</name>
</gene>
<evidence type="ECO:0000313" key="8">
    <source>
        <dbReference type="Proteomes" id="UP000198846"/>
    </source>
</evidence>
<dbReference type="AlphaFoldDB" id="A0A1H3Y8R4"/>
<dbReference type="GO" id="GO:0005507">
    <property type="term" value="F:copper ion binding"/>
    <property type="evidence" value="ECO:0007669"/>
    <property type="project" value="InterPro"/>
</dbReference>
<feature type="chain" id="PRO_5011742491" evidence="4">
    <location>
        <begin position="20"/>
        <end position="203"/>
    </location>
</feature>
<dbReference type="Gene3D" id="2.60.40.420">
    <property type="entry name" value="Cupredoxins - blue copper proteins"/>
    <property type="match status" value="1"/>
</dbReference>
<dbReference type="NCBIfam" id="TIGR04183">
    <property type="entry name" value="Por_Secre_tail"/>
    <property type="match status" value="1"/>
</dbReference>
<feature type="domain" description="Blue (type 1) copper" evidence="5">
    <location>
        <begin position="37"/>
        <end position="109"/>
    </location>
</feature>
<protein>
    <submittedName>
        <fullName evidence="7">Por secretion system C-terminal sorting domain-containing protein</fullName>
    </submittedName>
</protein>
<dbReference type="Proteomes" id="UP000198846">
    <property type="component" value="Unassembled WGS sequence"/>
</dbReference>
<evidence type="ECO:0000259" key="5">
    <source>
        <dbReference type="Pfam" id="PF00127"/>
    </source>
</evidence>
<dbReference type="RefSeq" id="WP_092133231.1">
    <property type="nucleotide sequence ID" value="NZ_FNQK01000006.1"/>
</dbReference>
<organism evidence="7 8">
    <name type="scientific">Bizionia paragorgiae</name>
    <dbReference type="NCBI Taxonomy" id="283786"/>
    <lineage>
        <taxon>Bacteria</taxon>
        <taxon>Pseudomonadati</taxon>
        <taxon>Bacteroidota</taxon>
        <taxon>Flavobacteriia</taxon>
        <taxon>Flavobacteriales</taxon>
        <taxon>Flavobacteriaceae</taxon>
        <taxon>Bizionia</taxon>
    </lineage>
</organism>
<dbReference type="OrthoDB" id="849076at2"/>
<dbReference type="InterPro" id="IPR026444">
    <property type="entry name" value="Secre_tail"/>
</dbReference>
<evidence type="ECO:0000256" key="1">
    <source>
        <dbReference type="ARBA" id="ARBA00022723"/>
    </source>
</evidence>
<sequence>MKKTLLFMFLLVFYISAIAQTQTYNLNWFAGIGSNVDLTIETGDTVIWTWTSPNHSVENDPAGTSVETFNSGVLAANGSTFSYTFANLGANDYYCGVHGAASMSGTITVVAEGTLSTPQFETPRSFSMHPNPGRFSLEVHVPSVTTDGLLFEVFDILGKRIHKQRLTKLKSTIGISTWESGVYLVRVSDSKQSVSLTKRFVKM</sequence>
<keyword evidence="1" id="KW-0479">Metal-binding</keyword>
<evidence type="ECO:0000259" key="6">
    <source>
        <dbReference type="Pfam" id="PF18962"/>
    </source>
</evidence>
<dbReference type="Pfam" id="PF00127">
    <property type="entry name" value="Copper-bind"/>
    <property type="match status" value="1"/>
</dbReference>
<keyword evidence="2 4" id="KW-0732">Signal</keyword>
<proteinExistence type="predicted"/>
<dbReference type="SUPFAM" id="SSF49503">
    <property type="entry name" value="Cupredoxins"/>
    <property type="match status" value="1"/>
</dbReference>
<dbReference type="EMBL" id="FNQK01000006">
    <property type="protein sequence ID" value="SEA07930.1"/>
    <property type="molecule type" value="Genomic_DNA"/>
</dbReference>
<dbReference type="STRING" id="283786.SAMN04487990_10694"/>
<evidence type="ECO:0000256" key="2">
    <source>
        <dbReference type="ARBA" id="ARBA00022729"/>
    </source>
</evidence>
<feature type="domain" description="Secretion system C-terminal sorting" evidence="6">
    <location>
        <begin position="129"/>
        <end position="199"/>
    </location>
</feature>
<evidence type="ECO:0000256" key="4">
    <source>
        <dbReference type="SAM" id="SignalP"/>
    </source>
</evidence>
<dbReference type="InterPro" id="IPR000923">
    <property type="entry name" value="BlueCu_1"/>
</dbReference>
<reference evidence="7 8" key="1">
    <citation type="submission" date="2016-10" db="EMBL/GenBank/DDBJ databases">
        <authorList>
            <person name="de Groot N.N."/>
        </authorList>
    </citation>
    <scope>NUCLEOTIDE SEQUENCE [LARGE SCALE GENOMIC DNA]</scope>
    <source>
        <strain evidence="7 8">DSM 23842</strain>
    </source>
</reference>
<keyword evidence="3" id="KW-0186">Copper</keyword>
<evidence type="ECO:0000313" key="7">
    <source>
        <dbReference type="EMBL" id="SEA07930.1"/>
    </source>
</evidence>
<dbReference type="Pfam" id="PF18962">
    <property type="entry name" value="Por_Secre_tail"/>
    <property type="match status" value="1"/>
</dbReference>
<feature type="signal peptide" evidence="4">
    <location>
        <begin position="1"/>
        <end position="19"/>
    </location>
</feature>
<evidence type="ECO:0000256" key="3">
    <source>
        <dbReference type="ARBA" id="ARBA00023008"/>
    </source>
</evidence>
<dbReference type="GO" id="GO:0009055">
    <property type="term" value="F:electron transfer activity"/>
    <property type="evidence" value="ECO:0007669"/>
    <property type="project" value="InterPro"/>
</dbReference>